<sequence length="148" mass="17797">KEYIQERKKRCCKKWCNFKISALSETWFSESHLNLQTVCYFVVYFLTIRHTHTHTTTIYIFRIRTSIIIDISSESLGGEDKIVEIDEAKLRKRKYNKRRLVTGQWIFGGFERGSKKLSIEPVSNHYISYLAEFMLKRRFDFREHINGF</sequence>
<organism evidence="1 2">
    <name type="scientific">Trachymyrmex cornetzi</name>
    <dbReference type="NCBI Taxonomy" id="471704"/>
    <lineage>
        <taxon>Eukaryota</taxon>
        <taxon>Metazoa</taxon>
        <taxon>Ecdysozoa</taxon>
        <taxon>Arthropoda</taxon>
        <taxon>Hexapoda</taxon>
        <taxon>Insecta</taxon>
        <taxon>Pterygota</taxon>
        <taxon>Neoptera</taxon>
        <taxon>Endopterygota</taxon>
        <taxon>Hymenoptera</taxon>
        <taxon>Apocrita</taxon>
        <taxon>Aculeata</taxon>
        <taxon>Formicoidea</taxon>
        <taxon>Formicidae</taxon>
        <taxon>Myrmicinae</taxon>
        <taxon>Trachymyrmex</taxon>
    </lineage>
</organism>
<keyword evidence="2" id="KW-1185">Reference proteome</keyword>
<name>A0A151J1W4_9HYME</name>
<dbReference type="EMBL" id="KQ980461">
    <property type="protein sequence ID" value="KYN15984.1"/>
    <property type="molecule type" value="Genomic_DNA"/>
</dbReference>
<dbReference type="AlphaFoldDB" id="A0A151J1W4"/>
<dbReference type="Proteomes" id="UP000078492">
    <property type="component" value="Unassembled WGS sequence"/>
</dbReference>
<reference evidence="1 2" key="1">
    <citation type="submission" date="2015-09" db="EMBL/GenBank/DDBJ databases">
        <title>Trachymyrmex cornetzi WGS genome.</title>
        <authorList>
            <person name="Nygaard S."/>
            <person name="Hu H."/>
            <person name="Boomsma J."/>
            <person name="Zhang G."/>
        </authorList>
    </citation>
    <scope>NUCLEOTIDE SEQUENCE [LARGE SCALE GENOMIC DNA]</scope>
    <source>
        <strain evidence="1">Tcor2-1</strain>
        <tissue evidence="1">Whole body</tissue>
    </source>
</reference>
<evidence type="ECO:0000313" key="2">
    <source>
        <dbReference type="Proteomes" id="UP000078492"/>
    </source>
</evidence>
<proteinExistence type="predicted"/>
<gene>
    <name evidence="1" type="ORF">ALC57_11781</name>
</gene>
<feature type="non-terminal residue" evidence="1">
    <location>
        <position position="1"/>
    </location>
</feature>
<evidence type="ECO:0000313" key="1">
    <source>
        <dbReference type="EMBL" id="KYN15984.1"/>
    </source>
</evidence>
<accession>A0A151J1W4</accession>
<protein>
    <submittedName>
        <fullName evidence="1">Uncharacterized protein</fullName>
    </submittedName>
</protein>